<reference evidence="3 4" key="1">
    <citation type="submission" date="2023-12" db="EMBL/GenBank/DDBJ databases">
        <title>A high-quality genome assembly for Dillenia turbinata (Dilleniales).</title>
        <authorList>
            <person name="Chanderbali A."/>
        </authorList>
    </citation>
    <scope>NUCLEOTIDE SEQUENCE [LARGE SCALE GENOMIC DNA]</scope>
    <source>
        <strain evidence="3">LSX21</strain>
        <tissue evidence="3">Leaf</tissue>
    </source>
</reference>
<dbReference type="PANTHER" id="PTHR46354:SF2">
    <property type="entry name" value="PROTEIN DOG1-LIKE 4"/>
    <property type="match status" value="1"/>
</dbReference>
<proteinExistence type="predicted"/>
<keyword evidence="1" id="KW-0175">Coiled coil</keyword>
<dbReference type="InterPro" id="IPR051886">
    <property type="entry name" value="Seed_Dev/Stress_Resp_Reg"/>
</dbReference>
<dbReference type="EMBL" id="JBAMMX010000023">
    <property type="protein sequence ID" value="KAK6917697.1"/>
    <property type="molecule type" value="Genomic_DNA"/>
</dbReference>
<evidence type="ECO:0000313" key="4">
    <source>
        <dbReference type="Proteomes" id="UP001370490"/>
    </source>
</evidence>
<organism evidence="3 4">
    <name type="scientific">Dillenia turbinata</name>
    <dbReference type="NCBI Taxonomy" id="194707"/>
    <lineage>
        <taxon>Eukaryota</taxon>
        <taxon>Viridiplantae</taxon>
        <taxon>Streptophyta</taxon>
        <taxon>Embryophyta</taxon>
        <taxon>Tracheophyta</taxon>
        <taxon>Spermatophyta</taxon>
        <taxon>Magnoliopsida</taxon>
        <taxon>eudicotyledons</taxon>
        <taxon>Gunneridae</taxon>
        <taxon>Pentapetalae</taxon>
        <taxon>Dilleniales</taxon>
        <taxon>Dilleniaceae</taxon>
        <taxon>Dillenia</taxon>
    </lineage>
</organism>
<evidence type="ECO:0000313" key="3">
    <source>
        <dbReference type="EMBL" id="KAK6917697.1"/>
    </source>
</evidence>
<sequence>MRSQVEEKFSDFYEKWVFQDVDCLQQLLIASKDPLLHEQEQRALVSKLTAHHKGFYAEKWASAHEDVLAFFSPQWLSPLENAYTWMTGWKPSMVFRLIDSLSHHHRVPSQGPSLRQLSDEQIKNIQELRNRIRLDEEKVEREMERQQVALADRGMVELARLASRVTVRDGGRGTESAAVRVEGLLESALKGLLTGLEKVMKSADCVRLKTFKGVLDVLTPLQCIQLLAAFSMRQVQLREWGKKIEFPCCFQV</sequence>
<dbReference type="InterPro" id="IPR025422">
    <property type="entry name" value="TGA_domain"/>
</dbReference>
<evidence type="ECO:0000259" key="2">
    <source>
        <dbReference type="PROSITE" id="PS51806"/>
    </source>
</evidence>
<dbReference type="Proteomes" id="UP001370490">
    <property type="component" value="Unassembled WGS sequence"/>
</dbReference>
<evidence type="ECO:0000256" key="1">
    <source>
        <dbReference type="SAM" id="Coils"/>
    </source>
</evidence>
<keyword evidence="4" id="KW-1185">Reference proteome</keyword>
<dbReference type="PANTHER" id="PTHR46354">
    <property type="entry name" value="DOG1 DOMAIN-CONTAINING PROTEIN"/>
    <property type="match status" value="1"/>
</dbReference>
<name>A0AAN8UYE7_9MAGN</name>
<dbReference type="GO" id="GO:0006351">
    <property type="term" value="P:DNA-templated transcription"/>
    <property type="evidence" value="ECO:0007669"/>
    <property type="project" value="InterPro"/>
</dbReference>
<dbReference type="GO" id="GO:0043565">
    <property type="term" value="F:sequence-specific DNA binding"/>
    <property type="evidence" value="ECO:0007669"/>
    <property type="project" value="InterPro"/>
</dbReference>
<comment type="caution">
    <text evidence="3">The sequence shown here is derived from an EMBL/GenBank/DDBJ whole genome shotgun (WGS) entry which is preliminary data.</text>
</comment>
<dbReference type="Pfam" id="PF14144">
    <property type="entry name" value="DOG1"/>
    <property type="match status" value="1"/>
</dbReference>
<protein>
    <submittedName>
        <fullName evidence="3">Transcription factor TGA like domain</fullName>
    </submittedName>
</protein>
<feature type="coiled-coil region" evidence="1">
    <location>
        <begin position="118"/>
        <end position="145"/>
    </location>
</feature>
<accession>A0AAN8UYE7</accession>
<dbReference type="AlphaFoldDB" id="A0AAN8UYE7"/>
<gene>
    <name evidence="3" type="ORF">RJ641_018448</name>
</gene>
<dbReference type="PROSITE" id="PS51806">
    <property type="entry name" value="DOG1"/>
    <property type="match status" value="1"/>
</dbReference>
<feature type="domain" description="DOG1" evidence="2">
    <location>
        <begin position="6"/>
        <end position="247"/>
    </location>
</feature>